<sequence>MKLTKELFTKLNEAKKKVDEKAMHIDLAIESLQKICDHQWESDPLAYQEPPSCKICGEILENKHVDKDYSSE</sequence>
<gene>
    <name evidence="1" type="ORF">HX095_05380</name>
</gene>
<dbReference type="EMBL" id="JACALR010000002">
    <property type="protein sequence ID" value="MDM1550640.1"/>
    <property type="molecule type" value="Genomic_DNA"/>
</dbReference>
<dbReference type="RefSeq" id="WP_286485324.1">
    <property type="nucleotide sequence ID" value="NZ_JACALR010000002.1"/>
</dbReference>
<accession>A0AAW7DGH2</accession>
<reference evidence="1" key="1">
    <citation type="submission" date="2020-06" db="EMBL/GenBank/DDBJ databases">
        <authorList>
            <person name="Dong N."/>
        </authorList>
    </citation>
    <scope>NUCLEOTIDE SEQUENCE</scope>
    <source>
        <strain evidence="1">210</strain>
    </source>
</reference>
<evidence type="ECO:0000313" key="1">
    <source>
        <dbReference type="EMBL" id="MDM1550640.1"/>
    </source>
</evidence>
<comment type="caution">
    <text evidence="1">The sequence shown here is derived from an EMBL/GenBank/DDBJ whole genome shotgun (WGS) entry which is preliminary data.</text>
</comment>
<name>A0AAW7DGH2_9FLAO</name>
<organism evidence="1 2">
    <name type="scientific">Empedobacter falsenii</name>
    <dbReference type="NCBI Taxonomy" id="343874"/>
    <lineage>
        <taxon>Bacteria</taxon>
        <taxon>Pseudomonadati</taxon>
        <taxon>Bacteroidota</taxon>
        <taxon>Flavobacteriia</taxon>
        <taxon>Flavobacteriales</taxon>
        <taxon>Weeksellaceae</taxon>
        <taxon>Empedobacter</taxon>
    </lineage>
</organism>
<evidence type="ECO:0000313" key="2">
    <source>
        <dbReference type="Proteomes" id="UP001173578"/>
    </source>
</evidence>
<protein>
    <submittedName>
        <fullName evidence="1">Uncharacterized protein</fullName>
    </submittedName>
</protein>
<dbReference type="AlphaFoldDB" id="A0AAW7DGH2"/>
<reference evidence="1" key="2">
    <citation type="journal article" date="2022" name="Sci. Total Environ.">
        <title>Prevalence, transmission, and molecular epidemiology of tet(X)-positive bacteria among humans, animals, and environmental niches in China: An epidemiological, and genomic-based study.</title>
        <authorList>
            <person name="Dong N."/>
            <person name="Zeng Y."/>
            <person name="Cai C."/>
            <person name="Sun C."/>
            <person name="Lu J."/>
            <person name="Liu C."/>
            <person name="Zhou H."/>
            <person name="Sun Q."/>
            <person name="Shu L."/>
            <person name="Wang H."/>
            <person name="Wang Y."/>
            <person name="Wang S."/>
            <person name="Wu C."/>
            <person name="Chan E.W."/>
            <person name="Chen G."/>
            <person name="Shen Z."/>
            <person name="Chen S."/>
            <person name="Zhang R."/>
        </authorList>
    </citation>
    <scope>NUCLEOTIDE SEQUENCE</scope>
    <source>
        <strain evidence="1">210</strain>
    </source>
</reference>
<dbReference type="Proteomes" id="UP001173578">
    <property type="component" value="Unassembled WGS sequence"/>
</dbReference>
<proteinExistence type="predicted"/>